<evidence type="ECO:0000256" key="12">
    <source>
        <dbReference type="ARBA" id="ARBA00023033"/>
    </source>
</evidence>
<evidence type="ECO:0000256" key="4">
    <source>
        <dbReference type="ARBA" id="ARBA00004406"/>
    </source>
</evidence>
<comment type="cofactor">
    <cofactor evidence="1 14">
        <name>heme</name>
        <dbReference type="ChEBI" id="CHEBI:30413"/>
    </cofactor>
</comment>
<comment type="subcellular location">
    <subcellularLocation>
        <location evidence="4">Endoplasmic reticulum membrane</location>
        <topology evidence="4">Peripheral membrane protein</topology>
    </subcellularLocation>
    <subcellularLocation>
        <location evidence="3">Microsome membrane</location>
        <topology evidence="3">Peripheral membrane protein</topology>
    </subcellularLocation>
</comment>
<evidence type="ECO:0000256" key="1">
    <source>
        <dbReference type="ARBA" id="ARBA00001971"/>
    </source>
</evidence>
<dbReference type="GO" id="GO:0004497">
    <property type="term" value="F:monooxygenase activity"/>
    <property type="evidence" value="ECO:0007669"/>
    <property type="project" value="UniProtKB-KW"/>
</dbReference>
<keyword evidence="9" id="KW-0492">Microsome</keyword>
<dbReference type="EMBL" id="JBEHCU010005439">
    <property type="protein sequence ID" value="KAL1399842.1"/>
    <property type="molecule type" value="Genomic_DNA"/>
</dbReference>
<dbReference type="GO" id="GO:0046872">
    <property type="term" value="F:metal ion binding"/>
    <property type="evidence" value="ECO:0007669"/>
    <property type="project" value="UniProtKB-KW"/>
</dbReference>
<dbReference type="PANTHER" id="PTHR24291:SF189">
    <property type="entry name" value="CYTOCHROME P450 4C3-RELATED"/>
    <property type="match status" value="1"/>
</dbReference>
<feature type="binding site" description="axial binding residue" evidence="14">
    <location>
        <position position="363"/>
    </location>
    <ligand>
        <name>heme</name>
        <dbReference type="ChEBI" id="CHEBI:30413"/>
    </ligand>
    <ligandPart>
        <name>Fe</name>
        <dbReference type="ChEBI" id="CHEBI:18248"/>
    </ligandPart>
</feature>
<dbReference type="PANTHER" id="PTHR24291">
    <property type="entry name" value="CYTOCHROME P450 FAMILY 4"/>
    <property type="match status" value="1"/>
</dbReference>
<dbReference type="AlphaFoldDB" id="A0ABD1DJW2"/>
<accession>A0ABD1DJW2</accession>
<evidence type="ECO:0000256" key="14">
    <source>
        <dbReference type="PIRSR" id="PIRSR602401-1"/>
    </source>
</evidence>
<dbReference type="PRINTS" id="PR00463">
    <property type="entry name" value="EP450I"/>
</dbReference>
<name>A0ABD1DJW2_CULPP</name>
<comment type="similarity">
    <text evidence="5 15">Belongs to the cytochrome P450 family.</text>
</comment>
<evidence type="ECO:0000256" key="11">
    <source>
        <dbReference type="ARBA" id="ARBA00023004"/>
    </source>
</evidence>
<keyword evidence="8" id="KW-0256">Endoplasmic reticulum</keyword>
<evidence type="ECO:0008006" key="18">
    <source>
        <dbReference type="Google" id="ProtNLM"/>
    </source>
</evidence>
<keyword evidence="17" id="KW-1185">Reference proteome</keyword>
<evidence type="ECO:0000256" key="15">
    <source>
        <dbReference type="RuleBase" id="RU000461"/>
    </source>
</evidence>
<evidence type="ECO:0000256" key="6">
    <source>
        <dbReference type="ARBA" id="ARBA00022617"/>
    </source>
</evidence>
<keyword evidence="11 14" id="KW-0408">Iron</keyword>
<keyword evidence="13" id="KW-0472">Membrane</keyword>
<proteinExistence type="inferred from homology"/>
<dbReference type="InterPro" id="IPR002401">
    <property type="entry name" value="Cyt_P450_E_grp-I"/>
</dbReference>
<keyword evidence="10 15" id="KW-0560">Oxidoreductase</keyword>
<protein>
    <recommendedName>
        <fullName evidence="18">Cytochrome P450</fullName>
    </recommendedName>
</protein>
<evidence type="ECO:0000256" key="8">
    <source>
        <dbReference type="ARBA" id="ARBA00022824"/>
    </source>
</evidence>
<comment type="caution">
    <text evidence="16">The sequence shown here is derived from an EMBL/GenBank/DDBJ whole genome shotgun (WGS) entry which is preliminary data.</text>
</comment>
<dbReference type="Proteomes" id="UP001562425">
    <property type="component" value="Unassembled WGS sequence"/>
</dbReference>
<evidence type="ECO:0000256" key="2">
    <source>
        <dbReference type="ARBA" id="ARBA00003690"/>
    </source>
</evidence>
<evidence type="ECO:0000313" key="17">
    <source>
        <dbReference type="Proteomes" id="UP001562425"/>
    </source>
</evidence>
<evidence type="ECO:0000256" key="13">
    <source>
        <dbReference type="ARBA" id="ARBA00023136"/>
    </source>
</evidence>
<keyword evidence="7 14" id="KW-0479">Metal-binding</keyword>
<evidence type="ECO:0000256" key="3">
    <source>
        <dbReference type="ARBA" id="ARBA00004174"/>
    </source>
</evidence>
<evidence type="ECO:0000256" key="10">
    <source>
        <dbReference type="ARBA" id="ARBA00023002"/>
    </source>
</evidence>
<dbReference type="InterPro" id="IPR017972">
    <property type="entry name" value="Cyt_P450_CS"/>
</dbReference>
<dbReference type="PROSITE" id="PS00086">
    <property type="entry name" value="CYTOCHROME_P450"/>
    <property type="match status" value="1"/>
</dbReference>
<dbReference type="InterPro" id="IPR001128">
    <property type="entry name" value="Cyt_P450"/>
</dbReference>
<gene>
    <name evidence="16" type="ORF">pipiens_007911</name>
</gene>
<dbReference type="PRINTS" id="PR00385">
    <property type="entry name" value="P450"/>
</dbReference>
<evidence type="ECO:0000256" key="5">
    <source>
        <dbReference type="ARBA" id="ARBA00010617"/>
    </source>
</evidence>
<dbReference type="GO" id="GO:0005789">
    <property type="term" value="C:endoplasmic reticulum membrane"/>
    <property type="evidence" value="ECO:0007669"/>
    <property type="project" value="UniProtKB-SubCell"/>
</dbReference>
<dbReference type="Gene3D" id="1.10.630.10">
    <property type="entry name" value="Cytochrome P450"/>
    <property type="match status" value="2"/>
</dbReference>
<reference evidence="16 17" key="1">
    <citation type="submission" date="2024-05" db="EMBL/GenBank/DDBJ databases">
        <title>Culex pipiens pipiens assembly and annotation.</title>
        <authorList>
            <person name="Alout H."/>
            <person name="Durand T."/>
        </authorList>
    </citation>
    <scope>NUCLEOTIDE SEQUENCE [LARGE SCALE GENOMIC DNA]</scope>
    <source>
        <strain evidence="16">HA-2024</strain>
        <tissue evidence="16">Whole body</tissue>
    </source>
</reference>
<dbReference type="InterPro" id="IPR050196">
    <property type="entry name" value="Cytochrome_P450_Monoox"/>
</dbReference>
<sequence length="419" mass="48143">MAFLVLLSIVGVLLVLQYLMLYTARHCSSIPTVQPSYPIVGNLLSFWNNSSMEAFWMLVKSFRGVDRMAKMVLGPKVLILINHPELLQKVLMNNEMLDKPFFYDFMGLGGGLVSERDGKRWLMERKVLNPTFNTRMLTSFLSIMDARASKMAANLRSVADGHTEVDMIKFVGECTLEIVYNTTMGRNANELPGQRDYMRNLNMEDGTEFTDREISDNLYTVMAGGHDTSALTISYACMMLGMYPEIQAKVVAEMNEVFYDSSVPITLDTLKQLEYTERVIKEVLRLFPPVPFAARQTRNELVLDGVKIPPNQIVVINFYAYHRRKDFWGPDPERFDPDRFLPEASQGRHPYAYLPFSAGLRNCIGMRYAMNSMRIMLLRILQEFEIGTSLKQADMRLKFEVMLKLVGPHNVWLKKREKC</sequence>
<organism evidence="16 17">
    <name type="scientific">Culex pipiens pipiens</name>
    <name type="common">Northern house mosquito</name>
    <dbReference type="NCBI Taxonomy" id="38569"/>
    <lineage>
        <taxon>Eukaryota</taxon>
        <taxon>Metazoa</taxon>
        <taxon>Ecdysozoa</taxon>
        <taxon>Arthropoda</taxon>
        <taxon>Hexapoda</taxon>
        <taxon>Insecta</taxon>
        <taxon>Pterygota</taxon>
        <taxon>Neoptera</taxon>
        <taxon>Endopterygota</taxon>
        <taxon>Diptera</taxon>
        <taxon>Nematocera</taxon>
        <taxon>Culicoidea</taxon>
        <taxon>Culicidae</taxon>
        <taxon>Culicinae</taxon>
        <taxon>Culicini</taxon>
        <taxon>Culex</taxon>
        <taxon>Culex</taxon>
    </lineage>
</organism>
<comment type="function">
    <text evidence="2">May be involved in the metabolism of insect hormones and in the breakdown of synthetic insecticides.</text>
</comment>
<evidence type="ECO:0000256" key="9">
    <source>
        <dbReference type="ARBA" id="ARBA00022848"/>
    </source>
</evidence>
<keyword evidence="6 14" id="KW-0349">Heme</keyword>
<dbReference type="SUPFAM" id="SSF48264">
    <property type="entry name" value="Cytochrome P450"/>
    <property type="match status" value="1"/>
</dbReference>
<evidence type="ECO:0000256" key="7">
    <source>
        <dbReference type="ARBA" id="ARBA00022723"/>
    </source>
</evidence>
<keyword evidence="12 15" id="KW-0503">Monooxygenase</keyword>
<dbReference type="Pfam" id="PF00067">
    <property type="entry name" value="p450"/>
    <property type="match status" value="2"/>
</dbReference>
<dbReference type="InterPro" id="IPR036396">
    <property type="entry name" value="Cyt_P450_sf"/>
</dbReference>
<evidence type="ECO:0000313" key="16">
    <source>
        <dbReference type="EMBL" id="KAL1399842.1"/>
    </source>
</evidence>